<reference evidence="1" key="1">
    <citation type="submission" date="2023-10" db="EMBL/GenBank/DDBJ databases">
        <authorList>
            <person name="Chen Y."/>
            <person name="Shah S."/>
            <person name="Dougan E. K."/>
            <person name="Thang M."/>
            <person name="Chan C."/>
        </authorList>
    </citation>
    <scope>NUCLEOTIDE SEQUENCE [LARGE SCALE GENOMIC DNA]</scope>
</reference>
<keyword evidence="2" id="KW-1185">Reference proteome</keyword>
<proteinExistence type="predicted"/>
<name>A0ABN9XZX7_9DINO</name>
<feature type="non-terminal residue" evidence="1">
    <location>
        <position position="471"/>
    </location>
</feature>
<comment type="caution">
    <text evidence="1">The sequence shown here is derived from an EMBL/GenBank/DDBJ whole genome shotgun (WGS) entry which is preliminary data.</text>
</comment>
<gene>
    <name evidence="1" type="ORF">PCOR1329_LOCUS80912</name>
</gene>
<dbReference type="Proteomes" id="UP001189429">
    <property type="component" value="Unassembled WGS sequence"/>
</dbReference>
<accession>A0ABN9XZX7</accession>
<evidence type="ECO:0000313" key="1">
    <source>
        <dbReference type="EMBL" id="CAK0905106.1"/>
    </source>
</evidence>
<evidence type="ECO:0000313" key="2">
    <source>
        <dbReference type="Proteomes" id="UP001189429"/>
    </source>
</evidence>
<feature type="non-terminal residue" evidence="1">
    <location>
        <position position="1"/>
    </location>
</feature>
<sequence length="471" mass="51832">RGSIPQRNFGVNFLELDTVSRVYSDVPSAESNVPALDYGAAFPSLSQEFMYVVLNEMQVPRAFLSIIDQLYLELEAFAMVRNTPTHAWWVTSGIVQGCSLSGSLYAAATAPFLVDLQLQLEAPRKGIARACADDIGAAIRDIPSLSILADIMLLAERFATLSLRIDKCNLVPLHKPFSEAVASEVRSLLCAHVPVLECINIVESLKYFGLILGPAADADSCWTAPAMKAHERSKLIGHSHVPVSRLPVHHNTRITTVLSYVAQFRLMPQWLVQSELVAFVETLFNIKHGPFQPTIYTHELLSIARQAAAHRLRVQPSGAGLQRCITLAVKKHLISRPLWNVLVVRLALAHPDMRGDGASKVPATRWSHIEKYLRSCSTSWAMAYVKTAASGWTTSSRILGGRGRLPCRFGCAGAADQLKRYLSCPKFRKICEEVLGFSRPAHPLGRLGLFGSAVDVGKAVFDVVVMHFAYH</sequence>
<organism evidence="1 2">
    <name type="scientific">Prorocentrum cordatum</name>
    <dbReference type="NCBI Taxonomy" id="2364126"/>
    <lineage>
        <taxon>Eukaryota</taxon>
        <taxon>Sar</taxon>
        <taxon>Alveolata</taxon>
        <taxon>Dinophyceae</taxon>
        <taxon>Prorocentrales</taxon>
        <taxon>Prorocentraceae</taxon>
        <taxon>Prorocentrum</taxon>
    </lineage>
</organism>
<evidence type="ECO:0008006" key="3">
    <source>
        <dbReference type="Google" id="ProtNLM"/>
    </source>
</evidence>
<protein>
    <recommendedName>
        <fullName evidence="3">RNA-directed DNA polymerase</fullName>
    </recommendedName>
</protein>
<dbReference type="EMBL" id="CAUYUJ010021504">
    <property type="protein sequence ID" value="CAK0905106.1"/>
    <property type="molecule type" value="Genomic_DNA"/>
</dbReference>